<reference evidence="3" key="1">
    <citation type="journal article" date="2023" name="Mol. Phylogenet. Evol.">
        <title>Genome-scale phylogeny and comparative genomics of the fungal order Sordariales.</title>
        <authorList>
            <person name="Hensen N."/>
            <person name="Bonometti L."/>
            <person name="Westerberg I."/>
            <person name="Brannstrom I.O."/>
            <person name="Guillou S."/>
            <person name="Cros-Aarteil S."/>
            <person name="Calhoun S."/>
            <person name="Haridas S."/>
            <person name="Kuo A."/>
            <person name="Mondo S."/>
            <person name="Pangilinan J."/>
            <person name="Riley R."/>
            <person name="LaButti K."/>
            <person name="Andreopoulos B."/>
            <person name="Lipzen A."/>
            <person name="Chen C."/>
            <person name="Yan M."/>
            <person name="Daum C."/>
            <person name="Ng V."/>
            <person name="Clum A."/>
            <person name="Steindorff A."/>
            <person name="Ohm R.A."/>
            <person name="Martin F."/>
            <person name="Silar P."/>
            <person name="Natvig D.O."/>
            <person name="Lalanne C."/>
            <person name="Gautier V."/>
            <person name="Ament-Velasquez S.L."/>
            <person name="Kruys A."/>
            <person name="Hutchinson M.I."/>
            <person name="Powell A.J."/>
            <person name="Barry K."/>
            <person name="Miller A.N."/>
            <person name="Grigoriev I.V."/>
            <person name="Debuchy R."/>
            <person name="Gladieux P."/>
            <person name="Hiltunen Thoren M."/>
            <person name="Johannesson H."/>
        </authorList>
    </citation>
    <scope>NUCLEOTIDE SEQUENCE</scope>
    <source>
        <strain evidence="3">CBS 118394</strain>
    </source>
</reference>
<protein>
    <submittedName>
        <fullName evidence="3">Chitin synthesis regulation, resistance to congo red-domain-containing protein</fullName>
    </submittedName>
</protein>
<dbReference type="Proteomes" id="UP001283341">
    <property type="component" value="Unassembled WGS sequence"/>
</dbReference>
<keyword evidence="2" id="KW-0812">Transmembrane</keyword>
<feature type="transmembrane region" description="Helical" evidence="2">
    <location>
        <begin position="41"/>
        <end position="59"/>
    </location>
</feature>
<comment type="caution">
    <text evidence="3">The sequence shown here is derived from an EMBL/GenBank/DDBJ whole genome shotgun (WGS) entry which is preliminary data.</text>
</comment>
<feature type="compositionally biased region" description="Pro residues" evidence="1">
    <location>
        <begin position="83"/>
        <end position="99"/>
    </location>
</feature>
<dbReference type="Pfam" id="PF12273">
    <property type="entry name" value="RCR"/>
    <property type="match status" value="1"/>
</dbReference>
<dbReference type="PANTHER" id="PTHR28187:SF1">
    <property type="entry name" value="PROTEIN RCR1-RELATED"/>
    <property type="match status" value="1"/>
</dbReference>
<dbReference type="AlphaFoldDB" id="A0AAE0IQ77"/>
<evidence type="ECO:0000313" key="4">
    <source>
        <dbReference type="Proteomes" id="UP001283341"/>
    </source>
</evidence>
<feature type="compositionally biased region" description="Polar residues" evidence="1">
    <location>
        <begin position="129"/>
        <end position="157"/>
    </location>
</feature>
<dbReference type="EMBL" id="JAUEDM010000001">
    <property type="protein sequence ID" value="KAK3329040.1"/>
    <property type="molecule type" value="Genomic_DNA"/>
</dbReference>
<name>A0AAE0IQ77_9PEZI</name>
<feature type="compositionally biased region" description="Low complexity" evidence="1">
    <location>
        <begin position="116"/>
        <end position="128"/>
    </location>
</feature>
<evidence type="ECO:0000256" key="2">
    <source>
        <dbReference type="SAM" id="Phobius"/>
    </source>
</evidence>
<proteinExistence type="predicted"/>
<keyword evidence="2" id="KW-1133">Transmembrane helix</keyword>
<dbReference type="PANTHER" id="PTHR28187">
    <property type="entry name" value="PROTEIN RCR1-RELATED"/>
    <property type="match status" value="1"/>
</dbReference>
<dbReference type="InterPro" id="IPR020999">
    <property type="entry name" value="Chitin_synth_reg_RCR"/>
</dbReference>
<organism evidence="3 4">
    <name type="scientific">Apodospora peruviana</name>
    <dbReference type="NCBI Taxonomy" id="516989"/>
    <lineage>
        <taxon>Eukaryota</taxon>
        <taxon>Fungi</taxon>
        <taxon>Dikarya</taxon>
        <taxon>Ascomycota</taxon>
        <taxon>Pezizomycotina</taxon>
        <taxon>Sordariomycetes</taxon>
        <taxon>Sordariomycetidae</taxon>
        <taxon>Sordariales</taxon>
        <taxon>Lasiosphaeriaceae</taxon>
        <taxon>Apodospora</taxon>
    </lineage>
</organism>
<sequence>MAPTLSQIAEVGKRAVYCSSGYYYSGGRCVRYSGWYWWGRWVFAGLIVVFFILVLAGFARKNARRRRGIGQQPLYGTGFLAGPAPPYTPYQGGGPPPPQYNQQQPVYPENTGNKFNTNDGYYANYNNNQQPAQGSSPYGNQQEGIQLQQPAQTYQRSTVEDYAPPEGPPPRK</sequence>
<feature type="region of interest" description="Disordered" evidence="1">
    <location>
        <begin position="80"/>
        <end position="172"/>
    </location>
</feature>
<evidence type="ECO:0000256" key="1">
    <source>
        <dbReference type="SAM" id="MobiDB-lite"/>
    </source>
</evidence>
<evidence type="ECO:0000313" key="3">
    <source>
        <dbReference type="EMBL" id="KAK3329040.1"/>
    </source>
</evidence>
<keyword evidence="4" id="KW-1185">Reference proteome</keyword>
<keyword evidence="2" id="KW-0472">Membrane</keyword>
<gene>
    <name evidence="3" type="ORF">B0H66DRAFT_11235</name>
</gene>
<accession>A0AAE0IQ77</accession>
<dbReference type="GO" id="GO:0016192">
    <property type="term" value="P:vesicle-mediated transport"/>
    <property type="evidence" value="ECO:0007669"/>
    <property type="project" value="TreeGrafter"/>
</dbReference>
<reference evidence="3" key="2">
    <citation type="submission" date="2023-06" db="EMBL/GenBank/DDBJ databases">
        <authorList>
            <consortium name="Lawrence Berkeley National Laboratory"/>
            <person name="Haridas S."/>
            <person name="Hensen N."/>
            <person name="Bonometti L."/>
            <person name="Westerberg I."/>
            <person name="Brannstrom I.O."/>
            <person name="Guillou S."/>
            <person name="Cros-Aarteil S."/>
            <person name="Calhoun S."/>
            <person name="Kuo A."/>
            <person name="Mondo S."/>
            <person name="Pangilinan J."/>
            <person name="Riley R."/>
            <person name="Labutti K."/>
            <person name="Andreopoulos B."/>
            <person name="Lipzen A."/>
            <person name="Chen C."/>
            <person name="Yanf M."/>
            <person name="Daum C."/>
            <person name="Ng V."/>
            <person name="Clum A."/>
            <person name="Steindorff A."/>
            <person name="Ohm R."/>
            <person name="Martin F."/>
            <person name="Silar P."/>
            <person name="Natvig D."/>
            <person name="Lalanne C."/>
            <person name="Gautier V."/>
            <person name="Ament-Velasquez S.L."/>
            <person name="Kruys A."/>
            <person name="Hutchinson M.I."/>
            <person name="Powell A.J."/>
            <person name="Barry K."/>
            <person name="Miller A.N."/>
            <person name="Grigoriev I.V."/>
            <person name="Debuchy R."/>
            <person name="Gladieux P."/>
            <person name="Thoren M.H."/>
            <person name="Johannesson H."/>
        </authorList>
    </citation>
    <scope>NUCLEOTIDE SEQUENCE</scope>
    <source>
        <strain evidence="3">CBS 118394</strain>
    </source>
</reference>